<keyword evidence="3" id="KW-1185">Reference proteome</keyword>
<dbReference type="Proteomes" id="UP001642484">
    <property type="component" value="Unassembled WGS sequence"/>
</dbReference>
<organism evidence="2 3">
    <name type="scientific">Durusdinium trenchii</name>
    <dbReference type="NCBI Taxonomy" id="1381693"/>
    <lineage>
        <taxon>Eukaryota</taxon>
        <taxon>Sar</taxon>
        <taxon>Alveolata</taxon>
        <taxon>Dinophyceae</taxon>
        <taxon>Suessiales</taxon>
        <taxon>Symbiodiniaceae</taxon>
        <taxon>Durusdinium</taxon>
    </lineage>
</organism>
<keyword evidence="1" id="KW-1133">Transmembrane helix</keyword>
<dbReference type="EMBL" id="CAXAMN010024306">
    <property type="protein sequence ID" value="CAK9085527.1"/>
    <property type="molecule type" value="Genomic_DNA"/>
</dbReference>
<reference evidence="2 3" key="1">
    <citation type="submission" date="2024-02" db="EMBL/GenBank/DDBJ databases">
        <authorList>
            <person name="Chen Y."/>
            <person name="Shah S."/>
            <person name="Dougan E. K."/>
            <person name="Thang M."/>
            <person name="Chan C."/>
        </authorList>
    </citation>
    <scope>NUCLEOTIDE SEQUENCE [LARGE SCALE GENOMIC DNA]</scope>
</reference>
<keyword evidence="1" id="KW-0812">Transmembrane</keyword>
<evidence type="ECO:0000313" key="3">
    <source>
        <dbReference type="Proteomes" id="UP001642484"/>
    </source>
</evidence>
<feature type="transmembrane region" description="Helical" evidence="1">
    <location>
        <begin position="79"/>
        <end position="99"/>
    </location>
</feature>
<evidence type="ECO:0000256" key="1">
    <source>
        <dbReference type="SAM" id="Phobius"/>
    </source>
</evidence>
<name>A0ABP0QBB5_9DINO</name>
<keyword evidence="1" id="KW-0472">Membrane</keyword>
<sequence length="145" mass="14726">MAECHAALIGGVFGCTGPLLSHGLGFGAACSGSWQLAEAASGLAWPKQPKYSANPTWEGRAAGWSPDNTGQRVILRQPVGLIALFGALASSATAAFAALAAQSSLFGAGAGAVTACFVAGLSTADMLKRRNLLATEPASRHRRTK</sequence>
<comment type="caution">
    <text evidence="2">The sequence shown here is derived from an EMBL/GenBank/DDBJ whole genome shotgun (WGS) entry which is preliminary data.</text>
</comment>
<protein>
    <submittedName>
        <fullName evidence="2">Uncharacterized protein</fullName>
    </submittedName>
</protein>
<proteinExistence type="predicted"/>
<feature type="transmembrane region" description="Helical" evidence="1">
    <location>
        <begin position="105"/>
        <end position="124"/>
    </location>
</feature>
<accession>A0ABP0QBB5</accession>
<gene>
    <name evidence="2" type="ORF">CCMP2556_LOCUS41522</name>
</gene>
<evidence type="ECO:0000313" key="2">
    <source>
        <dbReference type="EMBL" id="CAK9085527.1"/>
    </source>
</evidence>